<evidence type="ECO:0000256" key="3">
    <source>
        <dbReference type="ARBA" id="ARBA00022679"/>
    </source>
</evidence>
<dbReference type="SUPFAM" id="SSF55874">
    <property type="entry name" value="ATPase domain of HSP90 chaperone/DNA topoisomerase II/histidine kinase"/>
    <property type="match status" value="1"/>
</dbReference>
<reference evidence="11" key="1">
    <citation type="journal article" date="2019" name="Int. J. Syst. Evol. Microbiol.">
        <title>The Global Catalogue of Microorganisms (GCM) 10K type strain sequencing project: providing services to taxonomists for standard genome sequencing and annotation.</title>
        <authorList>
            <consortium name="The Broad Institute Genomics Platform"/>
            <consortium name="The Broad Institute Genome Sequencing Center for Infectious Disease"/>
            <person name="Wu L."/>
            <person name="Ma J."/>
        </authorList>
    </citation>
    <scope>NUCLEOTIDE SEQUENCE [LARGE SCALE GENOMIC DNA]</scope>
    <source>
        <strain evidence="11">KCTC 52924</strain>
    </source>
</reference>
<keyword evidence="8" id="KW-0812">Transmembrane</keyword>
<evidence type="ECO:0000256" key="7">
    <source>
        <dbReference type="SAM" id="Coils"/>
    </source>
</evidence>
<evidence type="ECO:0000256" key="8">
    <source>
        <dbReference type="SAM" id="Phobius"/>
    </source>
</evidence>
<evidence type="ECO:0000256" key="1">
    <source>
        <dbReference type="ARBA" id="ARBA00000085"/>
    </source>
</evidence>
<comment type="caution">
    <text evidence="10">The sequence shown here is derived from an EMBL/GenBank/DDBJ whole genome shotgun (WGS) entry which is preliminary data.</text>
</comment>
<dbReference type="SMART" id="SM00028">
    <property type="entry name" value="TPR"/>
    <property type="match status" value="5"/>
</dbReference>
<dbReference type="EMBL" id="JBHUOK010000029">
    <property type="protein sequence ID" value="MFD2789612.1"/>
    <property type="molecule type" value="Genomic_DNA"/>
</dbReference>
<dbReference type="Gene3D" id="1.25.40.10">
    <property type="entry name" value="Tetratricopeptide repeat domain"/>
    <property type="match status" value="1"/>
</dbReference>
<dbReference type="InterPro" id="IPR003594">
    <property type="entry name" value="HATPase_dom"/>
</dbReference>
<evidence type="ECO:0000256" key="6">
    <source>
        <dbReference type="PROSITE-ProRule" id="PRU00339"/>
    </source>
</evidence>
<feature type="coiled-coil region" evidence="7">
    <location>
        <begin position="520"/>
        <end position="547"/>
    </location>
</feature>
<feature type="transmembrane region" description="Helical" evidence="8">
    <location>
        <begin position="423"/>
        <end position="442"/>
    </location>
</feature>
<dbReference type="SMART" id="SM00387">
    <property type="entry name" value="HATPase_c"/>
    <property type="match status" value="1"/>
</dbReference>
<dbReference type="RefSeq" id="WP_251809314.1">
    <property type="nucleotide sequence ID" value="NZ_CP166679.1"/>
</dbReference>
<dbReference type="PROSITE" id="PS50005">
    <property type="entry name" value="TPR"/>
    <property type="match status" value="1"/>
</dbReference>
<dbReference type="InterPro" id="IPR005467">
    <property type="entry name" value="His_kinase_dom"/>
</dbReference>
<evidence type="ECO:0000313" key="10">
    <source>
        <dbReference type="EMBL" id="MFD2789612.1"/>
    </source>
</evidence>
<keyword evidence="6" id="KW-0802">TPR repeat</keyword>
<dbReference type="PROSITE" id="PS51257">
    <property type="entry name" value="PROKAR_LIPOPROTEIN"/>
    <property type="match status" value="1"/>
</dbReference>
<dbReference type="InterPro" id="IPR011990">
    <property type="entry name" value="TPR-like_helical_dom_sf"/>
</dbReference>
<dbReference type="InterPro" id="IPR050482">
    <property type="entry name" value="Sensor_HK_TwoCompSys"/>
</dbReference>
<dbReference type="PANTHER" id="PTHR24421">
    <property type="entry name" value="NITRATE/NITRITE SENSOR PROTEIN NARX-RELATED"/>
    <property type="match status" value="1"/>
</dbReference>
<feature type="repeat" description="TPR" evidence="6">
    <location>
        <begin position="240"/>
        <end position="273"/>
    </location>
</feature>
<keyword evidence="7" id="KW-0175">Coiled coil</keyword>
<accession>A0ABW5VD88</accession>
<keyword evidence="8" id="KW-0472">Membrane</keyword>
<evidence type="ECO:0000256" key="4">
    <source>
        <dbReference type="ARBA" id="ARBA00022777"/>
    </source>
</evidence>
<dbReference type="Proteomes" id="UP001597532">
    <property type="component" value="Unassembled WGS sequence"/>
</dbReference>
<evidence type="ECO:0000256" key="5">
    <source>
        <dbReference type="ARBA" id="ARBA00023012"/>
    </source>
</evidence>
<dbReference type="Pfam" id="PF02518">
    <property type="entry name" value="HATPase_c"/>
    <property type="match status" value="1"/>
</dbReference>
<comment type="catalytic activity">
    <reaction evidence="1">
        <text>ATP + protein L-histidine = ADP + protein N-phospho-L-histidine.</text>
        <dbReference type="EC" id="2.7.13.3"/>
    </reaction>
</comment>
<dbReference type="SUPFAM" id="SSF48452">
    <property type="entry name" value="TPR-like"/>
    <property type="match status" value="2"/>
</dbReference>
<keyword evidence="11" id="KW-1185">Reference proteome</keyword>
<dbReference type="EC" id="2.7.13.3" evidence="2"/>
<proteinExistence type="predicted"/>
<dbReference type="CDD" id="cd16917">
    <property type="entry name" value="HATPase_UhpB-NarQ-NarX-like"/>
    <property type="match status" value="1"/>
</dbReference>
<evidence type="ECO:0000313" key="11">
    <source>
        <dbReference type="Proteomes" id="UP001597532"/>
    </source>
</evidence>
<dbReference type="Gene3D" id="3.30.565.10">
    <property type="entry name" value="Histidine kinase-like ATPase, C-terminal domain"/>
    <property type="match status" value="1"/>
</dbReference>
<feature type="domain" description="Histidine kinase" evidence="9">
    <location>
        <begin position="485"/>
        <end position="679"/>
    </location>
</feature>
<dbReference type="InterPro" id="IPR019734">
    <property type="entry name" value="TPR_rpt"/>
</dbReference>
<keyword evidence="4" id="KW-0418">Kinase</keyword>
<evidence type="ECO:0000259" key="9">
    <source>
        <dbReference type="PROSITE" id="PS50109"/>
    </source>
</evidence>
<evidence type="ECO:0000256" key="2">
    <source>
        <dbReference type="ARBA" id="ARBA00012438"/>
    </source>
</evidence>
<dbReference type="InterPro" id="IPR036890">
    <property type="entry name" value="HATPase_C_sf"/>
</dbReference>
<name>A0ABW5VD88_9FLAO</name>
<sequence length="687" mass="79147">MEQKIKCRNFISISLVGLCTLCGCNNSTNVKETQEISQPTDSVLYYLSETNSTSSIEFKNHLNKAYNLALDINNDSLRSKYFTELSYNYLLEEDSTRFRVSNTLAIRHSLKTGDSTSLANNHWDLATFFGDYAVEDSAYYHYSEAEKIFRGLNDKYYSARMLYNMATIQSAVKDYIGSEINTIKAIELYKPLNKYENLYHCYNNLGSLSNGLKEYDRAIEYYDQALFYLNKSNPESSSTLNTYNNIGMVYQKMGEHKKALEFFNKVIVADSIKTKNVRTFATVLSNYAYSQSKLGDTLKVLEKYKHVLKIRDSLNDIRGLALTQYQIAEHYLSQRDSVKALEFARRGKENAEQSSSNLRLLELLELLGRIDPHNATRYTHAYIKLNDSLIHEERILQNKFTRIRFETDQFIEQNVLLARQRQLWIGISASLLILAVLILVMLDQRRKNQKLRFEQAQQKTNQEIFNLLLAQNKKVEEGKQLEKKRISEELHDGILGQMLGIRLILTGLNNKSDNESVLKRSELLKKLQHLEEEIRTISHELSKASQENIHNFILSVEELLQTIRDSSKMHCNFRYDDDIDWDQLTADIRINIYRIVQESLQNCIKHAQATKVEVVFESCDEQIKIIVTDNGIGFNTKKGKRGIGLKNINSRLDKLKGTLKLNSQVGKGTEIIITIPKVNKQAAPKSA</sequence>
<dbReference type="InterPro" id="IPR004358">
    <property type="entry name" value="Sig_transdc_His_kin-like_C"/>
</dbReference>
<dbReference type="PRINTS" id="PR00344">
    <property type="entry name" value="BCTRLSENSOR"/>
</dbReference>
<dbReference type="PROSITE" id="PS50109">
    <property type="entry name" value="HIS_KIN"/>
    <property type="match status" value="1"/>
</dbReference>
<dbReference type="PROSITE" id="PS50293">
    <property type="entry name" value="TPR_REGION"/>
    <property type="match status" value="1"/>
</dbReference>
<dbReference type="Pfam" id="PF13424">
    <property type="entry name" value="TPR_12"/>
    <property type="match status" value="1"/>
</dbReference>
<keyword evidence="3" id="KW-0808">Transferase</keyword>
<keyword evidence="5" id="KW-0902">Two-component regulatory system</keyword>
<organism evidence="10 11">
    <name type="scientific">Arenibacter antarcticus</name>
    <dbReference type="NCBI Taxonomy" id="2040469"/>
    <lineage>
        <taxon>Bacteria</taxon>
        <taxon>Pseudomonadati</taxon>
        <taxon>Bacteroidota</taxon>
        <taxon>Flavobacteriia</taxon>
        <taxon>Flavobacteriales</taxon>
        <taxon>Flavobacteriaceae</taxon>
        <taxon>Arenibacter</taxon>
    </lineage>
</organism>
<protein>
    <recommendedName>
        <fullName evidence="2">histidine kinase</fullName>
        <ecNumber evidence="2">2.7.13.3</ecNumber>
    </recommendedName>
</protein>
<gene>
    <name evidence="10" type="ORF">ACFS1K_07560</name>
</gene>
<keyword evidence="8" id="KW-1133">Transmembrane helix</keyword>